<evidence type="ECO:0000313" key="9">
    <source>
        <dbReference type="EMBL" id="MRG85048.1"/>
    </source>
</evidence>
<comment type="cofactor">
    <cofactor evidence="7">
        <name>Mg(2+)</name>
        <dbReference type="ChEBI" id="CHEBI:18420"/>
    </cofactor>
</comment>
<dbReference type="PROSITE" id="PS01348">
    <property type="entry name" value="MRAY_2"/>
    <property type="match status" value="1"/>
</dbReference>
<dbReference type="GO" id="GO:0046872">
    <property type="term" value="F:metal ion binding"/>
    <property type="evidence" value="ECO:0007669"/>
    <property type="project" value="UniProtKB-KW"/>
</dbReference>
<comment type="caution">
    <text evidence="9">The sequence shown here is derived from an EMBL/GenBank/DDBJ whole genome shotgun (WGS) entry which is preliminary data.</text>
</comment>
<evidence type="ECO:0000256" key="4">
    <source>
        <dbReference type="ARBA" id="ARBA00022692"/>
    </source>
</evidence>
<evidence type="ECO:0000256" key="7">
    <source>
        <dbReference type="PIRSR" id="PIRSR600715-1"/>
    </source>
</evidence>
<keyword evidence="10" id="KW-1185">Reference proteome</keyword>
<dbReference type="Pfam" id="PF00953">
    <property type="entry name" value="Glycos_transf_4"/>
    <property type="match status" value="1"/>
</dbReference>
<proteinExistence type="predicted"/>
<keyword evidence="5 8" id="KW-1133">Transmembrane helix</keyword>
<feature type="transmembrane region" description="Helical" evidence="8">
    <location>
        <begin position="155"/>
        <end position="173"/>
    </location>
</feature>
<keyword evidence="2" id="KW-1003">Cell membrane</keyword>
<feature type="transmembrane region" description="Helical" evidence="8">
    <location>
        <begin position="46"/>
        <end position="62"/>
    </location>
</feature>
<evidence type="ECO:0000256" key="5">
    <source>
        <dbReference type="ARBA" id="ARBA00022989"/>
    </source>
</evidence>
<feature type="transmembrane region" description="Helical" evidence="8">
    <location>
        <begin position="179"/>
        <end position="199"/>
    </location>
</feature>
<dbReference type="GO" id="GO:0071555">
    <property type="term" value="P:cell wall organization"/>
    <property type="evidence" value="ECO:0007669"/>
    <property type="project" value="TreeGrafter"/>
</dbReference>
<dbReference type="InterPro" id="IPR018480">
    <property type="entry name" value="PNAcMuramoyl-5peptid_Trfase_CS"/>
</dbReference>
<dbReference type="Proteomes" id="UP000480185">
    <property type="component" value="Unassembled WGS sequence"/>
</dbReference>
<dbReference type="OrthoDB" id="9783652at2"/>
<gene>
    <name evidence="9" type="ORF">GH754_01755</name>
</gene>
<dbReference type="InterPro" id="IPR000715">
    <property type="entry name" value="Glycosyl_transferase_4"/>
</dbReference>
<reference evidence="9 10" key="1">
    <citation type="submission" date="2019-11" db="EMBL/GenBank/DDBJ databases">
        <authorList>
            <person name="Li J."/>
        </authorList>
    </citation>
    <scope>NUCLEOTIDE SEQUENCE [LARGE SCALE GENOMIC DNA]</scope>
    <source>
        <strain evidence="9 10">J4</strain>
    </source>
</reference>
<keyword evidence="7" id="KW-0479">Metal-binding</keyword>
<dbReference type="PANTHER" id="PTHR22926:SF3">
    <property type="entry name" value="UNDECAPRENYL-PHOSPHATE ALPHA-N-ACETYLGLUCOSAMINYL 1-PHOSPHATE TRANSFERASE"/>
    <property type="match status" value="1"/>
</dbReference>
<keyword evidence="6 8" id="KW-0472">Membrane</keyword>
<feature type="transmembrane region" description="Helical" evidence="8">
    <location>
        <begin position="284"/>
        <end position="302"/>
    </location>
</feature>
<feature type="transmembrane region" description="Helical" evidence="8">
    <location>
        <begin position="129"/>
        <end position="148"/>
    </location>
</feature>
<dbReference type="EMBL" id="WJNH01000001">
    <property type="protein sequence ID" value="MRG85048.1"/>
    <property type="molecule type" value="Genomic_DNA"/>
</dbReference>
<feature type="transmembrane region" description="Helical" evidence="8">
    <location>
        <begin position="101"/>
        <end position="123"/>
    </location>
</feature>
<evidence type="ECO:0000256" key="6">
    <source>
        <dbReference type="ARBA" id="ARBA00023136"/>
    </source>
</evidence>
<evidence type="ECO:0000256" key="1">
    <source>
        <dbReference type="ARBA" id="ARBA00004651"/>
    </source>
</evidence>
<evidence type="ECO:0000256" key="8">
    <source>
        <dbReference type="SAM" id="Phobius"/>
    </source>
</evidence>
<dbReference type="CDD" id="cd06853">
    <property type="entry name" value="GT_WecA_like"/>
    <property type="match status" value="1"/>
</dbReference>
<feature type="transmembrane region" description="Helical" evidence="8">
    <location>
        <begin position="211"/>
        <end position="226"/>
    </location>
</feature>
<accession>A0A6G1X2J7</accession>
<dbReference type="PANTHER" id="PTHR22926">
    <property type="entry name" value="PHOSPHO-N-ACETYLMURAMOYL-PENTAPEPTIDE-TRANSFERASE"/>
    <property type="match status" value="1"/>
</dbReference>
<dbReference type="RefSeq" id="WP_153727001.1">
    <property type="nucleotide sequence ID" value="NZ_WJNH01000001.1"/>
</dbReference>
<organism evidence="9 10">
    <name type="scientific">Salinibacillus xinjiangensis</name>
    <dbReference type="NCBI Taxonomy" id="1229268"/>
    <lineage>
        <taxon>Bacteria</taxon>
        <taxon>Bacillati</taxon>
        <taxon>Bacillota</taxon>
        <taxon>Bacilli</taxon>
        <taxon>Bacillales</taxon>
        <taxon>Bacillaceae</taxon>
        <taxon>Salinibacillus</taxon>
    </lineage>
</organism>
<sequence length="348" mass="37735">MEYLSIITCFLFSISITPIVKKVALKINAVDVPEQRKVHDKIMPRLGGLAIYTSFVIGLLFLSPDSQYLLTIITGATVIMLVGVLDDVIGLSASMKLSGHIVAALIVVLSGLQIEFITIPFGPKVDFEIWGIPITILWIVGVTNAINLIDGLDGLAAGIAAIALITISGMALFMGNVVVAILGLMLLGSTLGFLIYNFYPAKIFLGDTGSYFLGFMISVLSILGLYKNVTVFSLIVPIIILGVPIVDTFFAIVRRFIQGKPLHSPDKAHLHHSLIKLGFTHRQTVLILYTMSGIFSLAAIVFTRGTMWGSTIVMILLAILIELTVEITGLVSHNYRPVLNLIGIKNKQ</sequence>
<evidence type="ECO:0000256" key="2">
    <source>
        <dbReference type="ARBA" id="ARBA00022475"/>
    </source>
</evidence>
<protein>
    <submittedName>
        <fullName evidence="9">Undecaprenyl/decaprenyl-phosphate alpha-N-acetylglucosaminyl 1-phosphate transferase</fullName>
    </submittedName>
</protein>
<evidence type="ECO:0000313" key="10">
    <source>
        <dbReference type="Proteomes" id="UP000480185"/>
    </source>
</evidence>
<feature type="transmembrane region" description="Helical" evidence="8">
    <location>
        <begin position="308"/>
        <end position="331"/>
    </location>
</feature>
<dbReference type="GO" id="GO:0009103">
    <property type="term" value="P:lipopolysaccharide biosynthetic process"/>
    <property type="evidence" value="ECO:0007669"/>
    <property type="project" value="TreeGrafter"/>
</dbReference>
<dbReference type="GO" id="GO:0044038">
    <property type="term" value="P:cell wall macromolecule biosynthetic process"/>
    <property type="evidence" value="ECO:0007669"/>
    <property type="project" value="TreeGrafter"/>
</dbReference>
<feature type="binding site" evidence="7">
    <location>
        <position position="207"/>
    </location>
    <ligand>
        <name>Mg(2+)</name>
        <dbReference type="ChEBI" id="CHEBI:18420"/>
    </ligand>
</feature>
<feature type="transmembrane region" description="Helical" evidence="8">
    <location>
        <begin position="232"/>
        <end position="253"/>
    </location>
</feature>
<comment type="subcellular location">
    <subcellularLocation>
        <location evidence="1">Cell membrane</location>
        <topology evidence="1">Multi-pass membrane protein</topology>
    </subcellularLocation>
</comment>
<dbReference type="GO" id="GO:0005886">
    <property type="term" value="C:plasma membrane"/>
    <property type="evidence" value="ECO:0007669"/>
    <property type="project" value="UniProtKB-SubCell"/>
</dbReference>
<keyword evidence="4 8" id="KW-0812">Transmembrane</keyword>
<dbReference type="AlphaFoldDB" id="A0A6G1X2J7"/>
<feature type="transmembrane region" description="Helical" evidence="8">
    <location>
        <begin position="68"/>
        <end position="89"/>
    </location>
</feature>
<evidence type="ECO:0000256" key="3">
    <source>
        <dbReference type="ARBA" id="ARBA00022679"/>
    </source>
</evidence>
<keyword evidence="7" id="KW-0460">Magnesium</keyword>
<keyword evidence="3 9" id="KW-0808">Transferase</keyword>
<name>A0A6G1X2J7_9BACI</name>
<feature type="binding site" evidence="7">
    <location>
        <position position="147"/>
    </location>
    <ligand>
        <name>Mg(2+)</name>
        <dbReference type="ChEBI" id="CHEBI:18420"/>
    </ligand>
</feature>
<feature type="transmembrane region" description="Helical" evidence="8">
    <location>
        <begin position="6"/>
        <end position="25"/>
    </location>
</feature>
<dbReference type="GO" id="GO:0016780">
    <property type="term" value="F:phosphotransferase activity, for other substituted phosphate groups"/>
    <property type="evidence" value="ECO:0007669"/>
    <property type="project" value="InterPro"/>
</dbReference>